<dbReference type="InterPro" id="IPR006597">
    <property type="entry name" value="Sel1-like"/>
</dbReference>
<organism evidence="5 6">
    <name type="scientific">Tenacibaculum pelagium</name>
    <dbReference type="NCBI Taxonomy" id="2759527"/>
    <lineage>
        <taxon>Bacteria</taxon>
        <taxon>Pseudomonadati</taxon>
        <taxon>Bacteroidota</taxon>
        <taxon>Flavobacteriia</taxon>
        <taxon>Flavobacteriales</taxon>
        <taxon>Flavobacteriaceae</taxon>
        <taxon>Tenacibaculum</taxon>
    </lineage>
</organism>
<gene>
    <name evidence="5" type="ORF">H3Z83_06075</name>
</gene>
<dbReference type="Gene3D" id="1.25.40.10">
    <property type="entry name" value="Tetratricopeptide repeat domain"/>
    <property type="match status" value="3"/>
</dbReference>
<comment type="caution">
    <text evidence="5">The sequence shown here is derived from an EMBL/GenBank/DDBJ whole genome shotgun (WGS) entry which is preliminary data.</text>
</comment>
<protein>
    <submittedName>
        <fullName evidence="5">Tetratricopeptide repeat protein</fullName>
    </submittedName>
</protein>
<dbReference type="AlphaFoldDB" id="A0A839ANL8"/>
<feature type="repeat" description="TPR" evidence="3">
    <location>
        <begin position="147"/>
        <end position="180"/>
    </location>
</feature>
<evidence type="ECO:0000313" key="6">
    <source>
        <dbReference type="Proteomes" id="UP000563906"/>
    </source>
</evidence>
<dbReference type="SMART" id="SM00671">
    <property type="entry name" value="SEL1"/>
    <property type="match status" value="3"/>
</dbReference>
<dbReference type="InterPro" id="IPR019734">
    <property type="entry name" value="TPR_rpt"/>
</dbReference>
<dbReference type="PROSITE" id="PS51257">
    <property type="entry name" value="PROKAR_LIPOPROTEIN"/>
    <property type="match status" value="1"/>
</dbReference>
<dbReference type="EMBL" id="JACGLS010000002">
    <property type="protein sequence ID" value="MBA6156087.1"/>
    <property type="molecule type" value="Genomic_DNA"/>
</dbReference>
<dbReference type="PANTHER" id="PTHR45586:SF1">
    <property type="entry name" value="LIPOPOLYSACCHARIDE ASSEMBLY PROTEIN B"/>
    <property type="match status" value="1"/>
</dbReference>
<dbReference type="InterPro" id="IPR011990">
    <property type="entry name" value="TPR-like_helical_dom_sf"/>
</dbReference>
<dbReference type="SMART" id="SM00028">
    <property type="entry name" value="TPR"/>
    <property type="match status" value="7"/>
</dbReference>
<feature type="chain" id="PRO_5032657540" evidence="4">
    <location>
        <begin position="25"/>
        <end position="500"/>
    </location>
</feature>
<evidence type="ECO:0000313" key="5">
    <source>
        <dbReference type="EMBL" id="MBA6156087.1"/>
    </source>
</evidence>
<evidence type="ECO:0000256" key="1">
    <source>
        <dbReference type="ARBA" id="ARBA00022737"/>
    </source>
</evidence>
<dbReference type="PROSITE" id="PS50005">
    <property type="entry name" value="TPR"/>
    <property type="match status" value="3"/>
</dbReference>
<keyword evidence="1" id="KW-0677">Repeat</keyword>
<keyword evidence="2 3" id="KW-0802">TPR repeat</keyword>
<name>A0A839ANL8_9FLAO</name>
<dbReference type="PANTHER" id="PTHR45586">
    <property type="entry name" value="TPR REPEAT-CONTAINING PROTEIN PA4667"/>
    <property type="match status" value="1"/>
</dbReference>
<feature type="repeat" description="TPR" evidence="3">
    <location>
        <begin position="217"/>
        <end position="250"/>
    </location>
</feature>
<reference evidence="5 6" key="1">
    <citation type="submission" date="2020-07" db="EMBL/GenBank/DDBJ databases">
        <title>Bacterium isolated from marine sediment.</title>
        <authorList>
            <person name="Shang D."/>
            <person name="Du Z.-J."/>
        </authorList>
    </citation>
    <scope>NUCLEOTIDE SEQUENCE [LARGE SCALE GENOMIC DNA]</scope>
    <source>
        <strain evidence="5 6">S7007</strain>
    </source>
</reference>
<feature type="repeat" description="TPR" evidence="3">
    <location>
        <begin position="46"/>
        <end position="79"/>
    </location>
</feature>
<evidence type="ECO:0000256" key="4">
    <source>
        <dbReference type="SAM" id="SignalP"/>
    </source>
</evidence>
<dbReference type="PROSITE" id="PS50293">
    <property type="entry name" value="TPR_REGION"/>
    <property type="match status" value="1"/>
</dbReference>
<dbReference type="RefSeq" id="WP_182124593.1">
    <property type="nucleotide sequence ID" value="NZ_JACGLS010000002.1"/>
</dbReference>
<dbReference type="Proteomes" id="UP000563906">
    <property type="component" value="Unassembled WGS sequence"/>
</dbReference>
<feature type="signal peptide" evidence="4">
    <location>
        <begin position="1"/>
        <end position="24"/>
    </location>
</feature>
<dbReference type="InterPro" id="IPR051012">
    <property type="entry name" value="CellSynth/LPSAsmb/PSIAsmb"/>
</dbReference>
<evidence type="ECO:0000256" key="3">
    <source>
        <dbReference type="PROSITE-ProRule" id="PRU00339"/>
    </source>
</evidence>
<evidence type="ECO:0000256" key="2">
    <source>
        <dbReference type="ARBA" id="ARBA00022803"/>
    </source>
</evidence>
<sequence>MYSIKKLTVYLMAAIMFILTACQAPQTKKTFYPENEIPFESTSNEAMQEFLTGLNIFDQGNGQKAKPFFDKALALDPNFVSAQMYRAFSSNSAKDFSKNRDKFLALRSTANEGEAMLMDLLMANMENDDVKELELSKKLVEKYPSSARAYDYLANSYASLDKVEKSRENWKKAIGLNSDFLPAISNLGASYLFTSPKDFKEAEKYMERVVEKVPQSSRAQINLGDCYRAQNDLEKALKSYIKAAELDPTDAVAFSKAGHANSFLGNFDAARKNFQDARAVSEFGLNSYNFEAFTYLYEEDPKKALAFLENAAQAVSQMDIPESNKTGTKMNCAFNCAMIAMHHGDVEHLKEVVEMMKPLFNQFGKDIGSKGAITNQKVNALYWDAIASAAAENYEEALAKAEIIKSTLATINDPNKLRPYHRVLAFVNYKQENYDKALEYAAKLNPDNVYDRYWMAKANKMAGNNDVAMDMFNEIADYNFNSIGYALVRNEVKKMLASNE</sequence>
<proteinExistence type="predicted"/>
<keyword evidence="4" id="KW-0732">Signal</keyword>
<keyword evidence="6" id="KW-1185">Reference proteome</keyword>
<dbReference type="SUPFAM" id="SSF48452">
    <property type="entry name" value="TPR-like"/>
    <property type="match status" value="2"/>
</dbReference>
<dbReference type="Pfam" id="PF13414">
    <property type="entry name" value="TPR_11"/>
    <property type="match status" value="1"/>
</dbReference>
<accession>A0A839ANL8</accession>